<evidence type="ECO:0000256" key="5">
    <source>
        <dbReference type="ARBA" id="ARBA00023163"/>
    </source>
</evidence>
<gene>
    <name evidence="10 11" type="primary">LOC105056055</name>
</gene>
<evidence type="ECO:0000256" key="3">
    <source>
        <dbReference type="ARBA" id="ARBA00023015"/>
    </source>
</evidence>
<feature type="compositionally biased region" description="Basic and acidic residues" evidence="7">
    <location>
        <begin position="416"/>
        <end position="432"/>
    </location>
</feature>
<dbReference type="SUPFAM" id="SSF109715">
    <property type="entry name" value="DEK C-terminal domain"/>
    <property type="match status" value="1"/>
</dbReference>
<evidence type="ECO:0000256" key="7">
    <source>
        <dbReference type="SAM" id="MobiDB-lite"/>
    </source>
</evidence>
<keyword evidence="4" id="KW-0238">DNA-binding</keyword>
<feature type="compositionally biased region" description="Basic and acidic residues" evidence="7">
    <location>
        <begin position="173"/>
        <end position="193"/>
    </location>
</feature>
<evidence type="ECO:0000256" key="4">
    <source>
        <dbReference type="ARBA" id="ARBA00023125"/>
    </source>
</evidence>
<keyword evidence="3" id="KW-0805">Transcription regulation</keyword>
<dbReference type="PANTHER" id="PTHR13468:SF23">
    <property type="entry name" value="EXPRESSED PROTEIN"/>
    <property type="match status" value="1"/>
</dbReference>
<comment type="subcellular location">
    <subcellularLocation>
        <location evidence="1">Nucleus</location>
        <location evidence="1">Nucleolus</location>
    </subcellularLocation>
</comment>
<dbReference type="GO" id="GO:0006325">
    <property type="term" value="P:chromatin organization"/>
    <property type="evidence" value="ECO:0007669"/>
    <property type="project" value="UniProtKB-KW"/>
</dbReference>
<feature type="compositionally biased region" description="Basic residues" evidence="7">
    <location>
        <begin position="386"/>
        <end position="395"/>
    </location>
</feature>
<feature type="compositionally biased region" description="Basic and acidic residues" evidence="7">
    <location>
        <begin position="89"/>
        <end position="99"/>
    </location>
</feature>
<dbReference type="OrthoDB" id="370884at2759"/>
<dbReference type="GO" id="GO:0003677">
    <property type="term" value="F:DNA binding"/>
    <property type="evidence" value="ECO:0007669"/>
    <property type="project" value="UniProtKB-KW"/>
</dbReference>
<dbReference type="AlphaFoldDB" id="A0A6I9S1Z2"/>
<feature type="region of interest" description="Disordered" evidence="7">
    <location>
        <begin position="374"/>
        <end position="580"/>
    </location>
</feature>
<dbReference type="InterPro" id="IPR014876">
    <property type="entry name" value="DEK_C"/>
</dbReference>
<keyword evidence="6" id="KW-0539">Nucleus</keyword>
<feature type="region of interest" description="Disordered" evidence="7">
    <location>
        <begin position="1"/>
        <end position="99"/>
    </location>
</feature>
<sequence length="663" mass="73842">MSEPELASELKATIMPNGSDLPLPKDTGGEAGSEKKGGEENSVRTVEVERKEETKDDDAKMEEMEDDKVAEAKDSKKVEPEDAQMTEPEDAKKTKAEDVKVAEADYAKRVEAEDGKVAEAEDANIVESVEAKVEEPEDVAMMDAEAPKDVNKGEEEGEKEVEGEKIEEENDVKDEKDGVNQENKVQENNEAKESKKKRVREKKASQKGDEKEKKESRSKDKKLLSTPLASSTERPVRERKTVERLVEALEKEPVKKFLIEKGHGTPLKEIPSVAYKLAKKKPADLKLLHQTLFGGRQGKVADFKNHILQFSGFVWHGDEEKQKTKVKEKLDKCVKDTLVDLCDLFEIPVSKTNTRKEELVAKLMDFMVAPHATTDTVPADKEQHLTKSRKRKRVARGSASKSSEGIPGKRPRRGISKTEDSLKSKGKSVHEQAEEEEEDEENGVPKDNDTLKHSESEEIESEEVEDEDDDDYSGKSKPTRRKSSKRGGSAGTKKSKLVTSPKKAPPPTPAKSPTKSSLKHSKTDTDDVGAKVLRRRKKNVDVPEKKSTPKSDHKEKATGKKVAKGKAKSVAKESAPSKEELRKTICDILKEVDFNTATFTDILKELAKHYSMDLTPRKKSIKIMIQEELTKLADEAEENEEVEEDGAADEDGKPETVGKEVEA</sequence>
<feature type="compositionally biased region" description="Basic and acidic residues" evidence="7">
    <location>
        <begin position="650"/>
        <end position="663"/>
    </location>
</feature>
<proteinExistence type="predicted"/>
<feature type="compositionally biased region" description="Basic and acidic residues" evidence="7">
    <location>
        <begin position="443"/>
        <end position="456"/>
    </location>
</feature>
<dbReference type="InterPro" id="IPR044198">
    <property type="entry name" value="DEK"/>
</dbReference>
<feature type="compositionally biased region" description="Basic and acidic residues" evidence="7">
    <location>
        <begin position="32"/>
        <end position="80"/>
    </location>
</feature>
<keyword evidence="5" id="KW-0804">Transcription</keyword>
<feature type="compositionally biased region" description="Basic and acidic residues" evidence="7">
    <location>
        <begin position="145"/>
        <end position="164"/>
    </location>
</feature>
<feature type="compositionally biased region" description="Acidic residues" evidence="7">
    <location>
        <begin position="433"/>
        <end position="442"/>
    </location>
</feature>
<accession>A0A6I9S1Z2</accession>
<dbReference type="PROSITE" id="PS51998">
    <property type="entry name" value="DEK_C"/>
    <property type="match status" value="1"/>
</dbReference>
<feature type="compositionally biased region" description="Acidic residues" evidence="7">
    <location>
        <begin position="635"/>
        <end position="649"/>
    </location>
</feature>
<evidence type="ECO:0000313" key="10">
    <source>
        <dbReference type="RefSeq" id="XP_010936418.1"/>
    </source>
</evidence>
<feature type="compositionally biased region" description="Basic and acidic residues" evidence="7">
    <location>
        <begin position="202"/>
        <end position="223"/>
    </location>
</feature>
<dbReference type="RefSeq" id="XP_010936419.1">
    <property type="nucleotide sequence ID" value="XM_010938117.2"/>
</dbReference>
<dbReference type="KEGG" id="egu:105056055"/>
<organism evidence="9 10">
    <name type="scientific">Elaeis guineensis var. tenera</name>
    <name type="common">Oil palm</name>
    <dbReference type="NCBI Taxonomy" id="51953"/>
    <lineage>
        <taxon>Eukaryota</taxon>
        <taxon>Viridiplantae</taxon>
        <taxon>Streptophyta</taxon>
        <taxon>Embryophyta</taxon>
        <taxon>Tracheophyta</taxon>
        <taxon>Spermatophyta</taxon>
        <taxon>Magnoliopsida</taxon>
        <taxon>Liliopsida</taxon>
        <taxon>Arecaceae</taxon>
        <taxon>Arecoideae</taxon>
        <taxon>Cocoseae</taxon>
        <taxon>Elaeidinae</taxon>
        <taxon>Elaeis</taxon>
    </lineage>
</organism>
<name>A0A6I9S1Z2_ELAGV</name>
<dbReference type="GO" id="GO:0005730">
    <property type="term" value="C:nucleolus"/>
    <property type="evidence" value="ECO:0007669"/>
    <property type="project" value="UniProtKB-SubCell"/>
</dbReference>
<keyword evidence="2" id="KW-0156">Chromatin regulator</keyword>
<evidence type="ECO:0000256" key="6">
    <source>
        <dbReference type="ARBA" id="ARBA00023242"/>
    </source>
</evidence>
<dbReference type="Pfam" id="PF08766">
    <property type="entry name" value="DEK_C"/>
    <property type="match status" value="1"/>
</dbReference>
<feature type="region of interest" description="Disordered" evidence="7">
    <location>
        <begin position="632"/>
        <end position="663"/>
    </location>
</feature>
<keyword evidence="9" id="KW-1185">Reference proteome</keyword>
<feature type="compositionally biased region" description="Acidic residues" evidence="7">
    <location>
        <begin position="457"/>
        <end position="471"/>
    </location>
</feature>
<evidence type="ECO:0000313" key="9">
    <source>
        <dbReference type="Proteomes" id="UP000504607"/>
    </source>
</evidence>
<feature type="compositionally biased region" description="Basic residues" evidence="7">
    <location>
        <begin position="559"/>
        <end position="569"/>
    </location>
</feature>
<feature type="domain" description="DEK-C" evidence="8">
    <location>
        <begin position="575"/>
        <end position="630"/>
    </location>
</feature>
<feature type="compositionally biased region" description="Basic and acidic residues" evidence="7">
    <location>
        <begin position="539"/>
        <end position="558"/>
    </location>
</feature>
<evidence type="ECO:0000313" key="11">
    <source>
        <dbReference type="RefSeq" id="XP_010936419.1"/>
    </source>
</evidence>
<dbReference type="FunFam" id="1.10.10.60:FF:000220">
    <property type="entry name" value="DEK domain-containing chromatin associated protein"/>
    <property type="match status" value="1"/>
</dbReference>
<dbReference type="GeneID" id="105056055"/>
<dbReference type="GO" id="GO:0042393">
    <property type="term" value="F:histone binding"/>
    <property type="evidence" value="ECO:0007669"/>
    <property type="project" value="TreeGrafter"/>
</dbReference>
<feature type="region of interest" description="Disordered" evidence="7">
    <location>
        <begin position="113"/>
        <end position="238"/>
    </location>
</feature>
<evidence type="ECO:0000256" key="2">
    <source>
        <dbReference type="ARBA" id="ARBA00022853"/>
    </source>
</evidence>
<dbReference type="Proteomes" id="UP000504607">
    <property type="component" value="Chromosome 13"/>
</dbReference>
<reference evidence="10 11" key="1">
    <citation type="submission" date="2025-04" db="UniProtKB">
        <authorList>
            <consortium name="RefSeq"/>
        </authorList>
    </citation>
    <scope>IDENTIFICATION</scope>
</reference>
<dbReference type="Gene3D" id="1.10.10.60">
    <property type="entry name" value="Homeodomain-like"/>
    <property type="match status" value="1"/>
</dbReference>
<dbReference type="PANTHER" id="PTHR13468">
    <property type="entry name" value="DEK PROTEIN"/>
    <property type="match status" value="1"/>
</dbReference>
<protein>
    <submittedName>
        <fullName evidence="10 11">Titin</fullName>
    </submittedName>
</protein>
<evidence type="ECO:0000256" key="1">
    <source>
        <dbReference type="ARBA" id="ARBA00004604"/>
    </source>
</evidence>
<evidence type="ECO:0000259" key="8">
    <source>
        <dbReference type="PROSITE" id="PS51998"/>
    </source>
</evidence>
<dbReference type="RefSeq" id="XP_010936418.1">
    <property type="nucleotide sequence ID" value="XM_010938116.1"/>
</dbReference>
<dbReference type="GO" id="GO:2000779">
    <property type="term" value="P:regulation of double-strand break repair"/>
    <property type="evidence" value="ECO:0007669"/>
    <property type="project" value="TreeGrafter"/>
</dbReference>